<name>A0A3E3IW41_9FIRM</name>
<dbReference type="Gene3D" id="3.40.50.300">
    <property type="entry name" value="P-loop containing nucleotide triphosphate hydrolases"/>
    <property type="match status" value="1"/>
</dbReference>
<accession>A0A3E3IW41</accession>
<evidence type="ECO:0000259" key="1">
    <source>
        <dbReference type="Pfam" id="PF13401"/>
    </source>
</evidence>
<dbReference type="InterPro" id="IPR049945">
    <property type="entry name" value="AAA_22"/>
</dbReference>
<dbReference type="InterPro" id="IPR010982">
    <property type="entry name" value="Lambda_DNA-bd_dom_sf"/>
</dbReference>
<evidence type="ECO:0000313" key="2">
    <source>
        <dbReference type="EMBL" id="RGE71273.1"/>
    </source>
</evidence>
<dbReference type="AlphaFoldDB" id="A0A3E3IW41"/>
<reference evidence="2 3" key="1">
    <citation type="submission" date="2018-08" db="EMBL/GenBank/DDBJ databases">
        <title>A genome reference for cultivated species of the human gut microbiota.</title>
        <authorList>
            <person name="Zou Y."/>
            <person name="Xue W."/>
            <person name="Luo G."/>
        </authorList>
    </citation>
    <scope>NUCLEOTIDE SEQUENCE [LARGE SCALE GENOMIC DNA]</scope>
    <source>
        <strain evidence="2 3">AF26-4BH</strain>
    </source>
</reference>
<dbReference type="PANTHER" id="PTHR35894">
    <property type="entry name" value="GENERAL SECRETION PATHWAY PROTEIN A-RELATED"/>
    <property type="match status" value="1"/>
</dbReference>
<dbReference type="GO" id="GO:0016887">
    <property type="term" value="F:ATP hydrolysis activity"/>
    <property type="evidence" value="ECO:0007669"/>
    <property type="project" value="InterPro"/>
</dbReference>
<dbReference type="GO" id="GO:0003677">
    <property type="term" value="F:DNA binding"/>
    <property type="evidence" value="ECO:0007669"/>
    <property type="project" value="InterPro"/>
</dbReference>
<dbReference type="InterPro" id="IPR052026">
    <property type="entry name" value="ExeA_AAA_ATPase_DNA-bind"/>
</dbReference>
<dbReference type="RefSeq" id="WP_025489979.1">
    <property type="nucleotide sequence ID" value="NZ_CALBAU010000059.1"/>
</dbReference>
<proteinExistence type="predicted"/>
<evidence type="ECO:0000313" key="3">
    <source>
        <dbReference type="Proteomes" id="UP000261166"/>
    </source>
</evidence>
<dbReference type="InterPro" id="IPR027417">
    <property type="entry name" value="P-loop_NTPase"/>
</dbReference>
<feature type="domain" description="ORC1/DEAH AAA+ ATPase" evidence="1">
    <location>
        <begin position="118"/>
        <end position="240"/>
    </location>
</feature>
<sequence length="331" mass="37735">MEAALAYTQEMDLRDEVNYMKEILKCKNPELALHVGVSRSAISQYLNGNYAGNTEKVEAGLKTWLDKARQEVARMEETKAAEEIHAVQERKTLPEKIPYFESSDYVSVIGLCRMCQEEAALGIVVGRSGYGKTHALRKYAKLPRVAYVECNEAMNQKDLIRRIEQSLGLPKSYGSIDERMGHVVEFFNYNQGYLLIIDEADKLITKYTQKKIELLRNITDAAEAGTVGIVLAGEPALESMIKSYDERFANRMDFGYKLHGLTKKEVEKYLEKYEVDESALNELIVRACNGRTGCFRLFDRTLNNIMRILRDSGQTRITLQVIKEASRMMIL</sequence>
<organism evidence="2 3">
    <name type="scientific">Eisenbergiella massiliensis</name>
    <dbReference type="NCBI Taxonomy" id="1720294"/>
    <lineage>
        <taxon>Bacteria</taxon>
        <taxon>Bacillati</taxon>
        <taxon>Bacillota</taxon>
        <taxon>Clostridia</taxon>
        <taxon>Lachnospirales</taxon>
        <taxon>Lachnospiraceae</taxon>
        <taxon>Eisenbergiella</taxon>
    </lineage>
</organism>
<dbReference type="Gene3D" id="1.10.260.40">
    <property type="entry name" value="lambda repressor-like DNA-binding domains"/>
    <property type="match status" value="1"/>
</dbReference>
<dbReference type="Proteomes" id="UP000261166">
    <property type="component" value="Unassembled WGS sequence"/>
</dbReference>
<dbReference type="Pfam" id="PF13401">
    <property type="entry name" value="AAA_22"/>
    <property type="match status" value="1"/>
</dbReference>
<gene>
    <name evidence="2" type="ORF">DWY69_13865</name>
</gene>
<dbReference type="OrthoDB" id="2557960at2"/>
<dbReference type="EMBL" id="QVLU01000011">
    <property type="protein sequence ID" value="RGE71273.1"/>
    <property type="molecule type" value="Genomic_DNA"/>
</dbReference>
<dbReference type="SUPFAM" id="SSF52540">
    <property type="entry name" value="P-loop containing nucleoside triphosphate hydrolases"/>
    <property type="match status" value="1"/>
</dbReference>
<dbReference type="PANTHER" id="PTHR35894:SF5">
    <property type="entry name" value="MU-LIKE PROPHAGE FLUMU DNA TRANSPOSITION PROTEIN B"/>
    <property type="match status" value="1"/>
</dbReference>
<protein>
    <submittedName>
        <fullName evidence="2">ATPase</fullName>
    </submittedName>
</protein>
<comment type="caution">
    <text evidence="2">The sequence shown here is derived from an EMBL/GenBank/DDBJ whole genome shotgun (WGS) entry which is preliminary data.</text>
</comment>